<evidence type="ECO:0000256" key="1">
    <source>
        <dbReference type="SAM" id="SignalP"/>
    </source>
</evidence>
<dbReference type="Proteomes" id="UP000279307">
    <property type="component" value="Chromosome 3"/>
</dbReference>
<evidence type="ECO:0000313" key="2">
    <source>
        <dbReference type="EMBL" id="RLU25280.1"/>
    </source>
</evidence>
<reference evidence="2 3" key="1">
    <citation type="journal article" date="2018" name="Genome Res.">
        <title>The genomic architecture and molecular evolution of ant odorant receptors.</title>
        <authorList>
            <person name="McKenzie S.K."/>
            <person name="Kronauer D.J.C."/>
        </authorList>
    </citation>
    <scope>NUCLEOTIDE SEQUENCE [LARGE SCALE GENOMIC DNA]</scope>
    <source>
        <strain evidence="2">Clonal line C1</strain>
    </source>
</reference>
<comment type="caution">
    <text evidence="2">The sequence shown here is derived from an EMBL/GenBank/DDBJ whole genome shotgun (WGS) entry which is preliminary data.</text>
</comment>
<keyword evidence="1" id="KW-0732">Signal</keyword>
<dbReference type="AlphaFoldDB" id="A0A3L8DXS4"/>
<organism evidence="2 3">
    <name type="scientific">Ooceraea biroi</name>
    <name type="common">Clonal raider ant</name>
    <name type="synonym">Cerapachys biroi</name>
    <dbReference type="NCBI Taxonomy" id="2015173"/>
    <lineage>
        <taxon>Eukaryota</taxon>
        <taxon>Metazoa</taxon>
        <taxon>Ecdysozoa</taxon>
        <taxon>Arthropoda</taxon>
        <taxon>Hexapoda</taxon>
        <taxon>Insecta</taxon>
        <taxon>Pterygota</taxon>
        <taxon>Neoptera</taxon>
        <taxon>Endopterygota</taxon>
        <taxon>Hymenoptera</taxon>
        <taxon>Apocrita</taxon>
        <taxon>Aculeata</taxon>
        <taxon>Formicoidea</taxon>
        <taxon>Formicidae</taxon>
        <taxon>Dorylinae</taxon>
        <taxon>Ooceraea</taxon>
    </lineage>
</organism>
<dbReference type="EMBL" id="QOIP01000003">
    <property type="protein sequence ID" value="RLU25280.1"/>
    <property type="molecule type" value="Genomic_DNA"/>
</dbReference>
<sequence>MLAGMLNVLIVALVLHIAGQIDIMCYELLKILVAENKCNSRIITLRSIVIIREQTSKAFRSIPIKMLVKLVPYYFFVNVEMFIPCFTGEYLSSK</sequence>
<accession>A0A3L8DXS4</accession>
<gene>
    <name evidence="2" type="ORF">DMN91_003373</name>
</gene>
<evidence type="ECO:0008006" key="4">
    <source>
        <dbReference type="Google" id="ProtNLM"/>
    </source>
</evidence>
<proteinExistence type="predicted"/>
<evidence type="ECO:0000313" key="3">
    <source>
        <dbReference type="Proteomes" id="UP000279307"/>
    </source>
</evidence>
<name>A0A3L8DXS4_OOCBI</name>
<feature type="chain" id="PRO_5018225593" description="Secreted protein" evidence="1">
    <location>
        <begin position="21"/>
        <end position="94"/>
    </location>
</feature>
<feature type="signal peptide" evidence="1">
    <location>
        <begin position="1"/>
        <end position="20"/>
    </location>
</feature>
<feature type="non-terminal residue" evidence="2">
    <location>
        <position position="94"/>
    </location>
</feature>
<protein>
    <recommendedName>
        <fullName evidence="4">Secreted protein</fullName>
    </recommendedName>
</protein>